<dbReference type="PIRSF" id="PIRSF002741">
    <property type="entry name" value="MppA"/>
    <property type="match status" value="1"/>
</dbReference>
<dbReference type="Gene3D" id="3.90.76.10">
    <property type="entry name" value="Dipeptide-binding Protein, Domain 1"/>
    <property type="match status" value="1"/>
</dbReference>
<dbReference type="PROSITE" id="PS01040">
    <property type="entry name" value="SBP_BACTERIAL_5"/>
    <property type="match status" value="1"/>
</dbReference>
<dbReference type="PANTHER" id="PTHR30290:SF38">
    <property type="entry name" value="D,D-DIPEPTIDE-BINDING PERIPLASMIC PROTEIN DDPA-RELATED"/>
    <property type="match status" value="1"/>
</dbReference>
<sequence>MHYGRLSFLTLALTFSYIGTTQGKAPSDTFIHCIATPPMKLGPAITNDANDFNASSQQVYNRLVEFKPGKIEVEPALAERWEISEDGLTYTFHLRKGVKFHSHKHFTPTRDFNADDVIFSFMRQADKSHPYHNVSAGTYFYYNWMNLPNILEKIEKLDDYTVQIHLKQPNAPFLTIVAMDFLSIYSAEYAQKQLAAGKPDIIDQIPIGTGPFIFQVYQTDHAVRYKANTDYWKGKPNIERLIFSVTPDASTRYAKLQAGDCDSMDFPNISDIGHMKNNTNIQLLSREGLNLAYIGLNTTKPILDNVKVRQALSYATDRKAIIAAVFQDAGHLALNPYPSAVLGYNSKVMQYEYDIEKAKALLAEAGYPNGFETEIWVQPVVRPSNPNPRRTAELLQSDWEKIGVKAKLVTHEWADFNKRTREGEFFTGTYGWTSRNGDPDNFLFPLLSCENIPGTNYARWCSEEMESLLQKAASTSDNTERDKLYQQAVELFQQNVPFLPLAHAINYVPLSKRVKNFEQSPFGYMSFYSVNLEE</sequence>
<reference evidence="4 5" key="1">
    <citation type="submission" date="2017-11" db="EMBL/GenBank/DDBJ databases">
        <title>Reclassification of Bisgaard taxon 7 as Conservatibacter flavescens gen. nov., sp. nov.</title>
        <authorList>
            <person name="Christensen H."/>
        </authorList>
    </citation>
    <scope>NUCLEOTIDE SEQUENCE [LARGE SCALE GENOMIC DNA]</scope>
    <source>
        <strain evidence="4 5">7_4</strain>
    </source>
</reference>
<dbReference type="FunFam" id="3.40.190.10:FF:000036">
    <property type="entry name" value="Dipeptide ABC transporter, substrate-binding protein"/>
    <property type="match status" value="1"/>
</dbReference>
<evidence type="ECO:0000256" key="1">
    <source>
        <dbReference type="ARBA" id="ARBA00005695"/>
    </source>
</evidence>
<dbReference type="PANTHER" id="PTHR30290">
    <property type="entry name" value="PERIPLASMIC BINDING COMPONENT OF ABC TRANSPORTER"/>
    <property type="match status" value="1"/>
</dbReference>
<dbReference type="OrthoDB" id="9801912at2"/>
<dbReference type="RefSeq" id="WP_100289712.1">
    <property type="nucleotide sequence ID" value="NZ_PHHA01000034.1"/>
</dbReference>
<name>A0A2M8RZR3_9PAST</name>
<dbReference type="GO" id="GO:0043190">
    <property type="term" value="C:ATP-binding cassette (ABC) transporter complex"/>
    <property type="evidence" value="ECO:0007669"/>
    <property type="project" value="InterPro"/>
</dbReference>
<feature type="domain" description="Solute-binding protein family 5" evidence="3">
    <location>
        <begin position="72"/>
        <end position="452"/>
    </location>
</feature>
<comment type="caution">
    <text evidence="4">The sequence shown here is derived from an EMBL/GenBank/DDBJ whole genome shotgun (WGS) entry which is preliminary data.</text>
</comment>
<dbReference type="InterPro" id="IPR039424">
    <property type="entry name" value="SBP_5"/>
</dbReference>
<keyword evidence="5" id="KW-1185">Reference proteome</keyword>
<dbReference type="GO" id="GO:0030288">
    <property type="term" value="C:outer membrane-bounded periplasmic space"/>
    <property type="evidence" value="ECO:0007669"/>
    <property type="project" value="TreeGrafter"/>
</dbReference>
<dbReference type="Pfam" id="PF00496">
    <property type="entry name" value="SBP_bac_5"/>
    <property type="match status" value="1"/>
</dbReference>
<dbReference type="CDD" id="cd08493">
    <property type="entry name" value="PBP2_DppA_like"/>
    <property type="match status" value="1"/>
</dbReference>
<dbReference type="Gene3D" id="3.40.190.10">
    <property type="entry name" value="Periplasmic binding protein-like II"/>
    <property type="match status" value="1"/>
</dbReference>
<dbReference type="Gene3D" id="3.10.105.10">
    <property type="entry name" value="Dipeptide-binding Protein, Domain 3"/>
    <property type="match status" value="1"/>
</dbReference>
<protein>
    <submittedName>
        <fullName evidence="4">ABC transporter substrate-binding protein</fullName>
    </submittedName>
</protein>
<dbReference type="EMBL" id="PHHA01000034">
    <property type="protein sequence ID" value="PJG84379.1"/>
    <property type="molecule type" value="Genomic_DNA"/>
</dbReference>
<dbReference type="InterPro" id="IPR000914">
    <property type="entry name" value="SBP_5_dom"/>
</dbReference>
<gene>
    <name evidence="4" type="ORF">CVP05_11510</name>
</gene>
<evidence type="ECO:0000313" key="4">
    <source>
        <dbReference type="EMBL" id="PJG84379.1"/>
    </source>
</evidence>
<comment type="similarity">
    <text evidence="1">Belongs to the bacterial solute-binding protein 5 family.</text>
</comment>
<dbReference type="SUPFAM" id="SSF53850">
    <property type="entry name" value="Periplasmic binding protein-like II"/>
    <property type="match status" value="1"/>
</dbReference>
<proteinExistence type="inferred from homology"/>
<evidence type="ECO:0000256" key="2">
    <source>
        <dbReference type="ARBA" id="ARBA00022729"/>
    </source>
</evidence>
<organism evidence="4 5">
    <name type="scientific">Conservatibacter flavescens</name>
    <dbReference type="NCBI Taxonomy" id="28161"/>
    <lineage>
        <taxon>Bacteria</taxon>
        <taxon>Pseudomonadati</taxon>
        <taxon>Pseudomonadota</taxon>
        <taxon>Gammaproteobacteria</taxon>
        <taxon>Pasteurellales</taxon>
        <taxon>Pasteurellaceae</taxon>
        <taxon>Conservatibacter</taxon>
    </lineage>
</organism>
<accession>A0A2M8RZR3</accession>
<dbReference type="InterPro" id="IPR023765">
    <property type="entry name" value="SBP_5_CS"/>
</dbReference>
<dbReference type="Proteomes" id="UP000229329">
    <property type="component" value="Unassembled WGS sequence"/>
</dbReference>
<keyword evidence="2" id="KW-0732">Signal</keyword>
<dbReference type="AlphaFoldDB" id="A0A2M8RZR3"/>
<dbReference type="InterPro" id="IPR030678">
    <property type="entry name" value="Peptide/Ni-bd"/>
</dbReference>
<dbReference type="GO" id="GO:0042938">
    <property type="term" value="P:dipeptide transport"/>
    <property type="evidence" value="ECO:0007669"/>
    <property type="project" value="TreeGrafter"/>
</dbReference>
<evidence type="ECO:0000259" key="3">
    <source>
        <dbReference type="Pfam" id="PF00496"/>
    </source>
</evidence>
<evidence type="ECO:0000313" key="5">
    <source>
        <dbReference type="Proteomes" id="UP000229329"/>
    </source>
</evidence>
<dbReference type="GO" id="GO:1904680">
    <property type="term" value="F:peptide transmembrane transporter activity"/>
    <property type="evidence" value="ECO:0007669"/>
    <property type="project" value="TreeGrafter"/>
</dbReference>